<evidence type="ECO:0000313" key="1">
    <source>
        <dbReference type="EMBL" id="ARF11215.1"/>
    </source>
</evidence>
<proteinExistence type="predicted"/>
<accession>A0A1V0SHL8</accession>
<dbReference type="Pfam" id="PF19063">
    <property type="entry name" value="DUF5759"/>
    <property type="match status" value="1"/>
</dbReference>
<organism evidence="1">
    <name type="scientific">Klosneuvirus KNV1</name>
    <dbReference type="NCBI Taxonomy" id="1977640"/>
    <lineage>
        <taxon>Viruses</taxon>
        <taxon>Varidnaviria</taxon>
        <taxon>Bamfordvirae</taxon>
        <taxon>Nucleocytoviricota</taxon>
        <taxon>Megaviricetes</taxon>
        <taxon>Imitervirales</taxon>
        <taxon>Mimiviridae</taxon>
        <taxon>Klosneuvirinae</taxon>
        <taxon>Klosneuvirus</taxon>
    </lineage>
</organism>
<gene>
    <name evidence="1" type="ORF">Klosneuvirus_1_72</name>
</gene>
<sequence>MDQISISNLFPSSSDFKPLDVYSLYNTKEQRIQNQLNFNIERLVQLREEKKNKIFIQYDKIFNACLNKINRANNLHKTEVLFDIPEGIYGHSDYNPLQCLEYIEKKLKDMCLDTLILKNSIYISWLKLGDNLKNVKNKENINT</sequence>
<dbReference type="EMBL" id="KY684108">
    <property type="protein sequence ID" value="ARF11215.1"/>
    <property type="molecule type" value="Genomic_DNA"/>
</dbReference>
<name>A0A1V0SHL8_9VIRU</name>
<dbReference type="InterPro" id="IPR043977">
    <property type="entry name" value="DUF5759"/>
</dbReference>
<reference evidence="1" key="1">
    <citation type="journal article" date="2017" name="Science">
        <title>Giant viruses with an expanded complement of translation system components.</title>
        <authorList>
            <person name="Schulz F."/>
            <person name="Yutin N."/>
            <person name="Ivanova N.N."/>
            <person name="Ortega D.R."/>
            <person name="Lee T.K."/>
            <person name="Vierheilig J."/>
            <person name="Daims H."/>
            <person name="Horn M."/>
            <person name="Wagner M."/>
            <person name="Jensen G.J."/>
            <person name="Kyrpides N.C."/>
            <person name="Koonin E.V."/>
            <person name="Woyke T."/>
        </authorList>
    </citation>
    <scope>NUCLEOTIDE SEQUENCE</scope>
    <source>
        <strain evidence="1">KNV1</strain>
    </source>
</reference>
<protein>
    <submittedName>
        <fullName evidence="1">Uncharacterized protein</fullName>
    </submittedName>
</protein>